<dbReference type="Proteomes" id="UP001149079">
    <property type="component" value="Unassembled WGS sequence"/>
</dbReference>
<protein>
    <submittedName>
        <fullName evidence="1">Uncharacterized protein</fullName>
    </submittedName>
</protein>
<dbReference type="GeneID" id="81409246"/>
<gene>
    <name evidence="1" type="ORF">N7515_009332</name>
</gene>
<proteinExistence type="predicted"/>
<sequence>MKHPFRKGTKPQTVDQYWHNLHINDDGTKVEVVQWIQGIQRIQSLEPCALPNVEGSGLLIPCFITSGLLRFKTLDLI</sequence>
<name>A0A9W9KUE6_9EURO</name>
<evidence type="ECO:0000313" key="2">
    <source>
        <dbReference type="Proteomes" id="UP001149079"/>
    </source>
</evidence>
<reference evidence="1" key="2">
    <citation type="journal article" date="2023" name="IMA Fungus">
        <title>Comparative genomic study of the Penicillium genus elucidates a diverse pangenome and 15 lateral gene transfer events.</title>
        <authorList>
            <person name="Petersen C."/>
            <person name="Sorensen T."/>
            <person name="Nielsen M.R."/>
            <person name="Sondergaard T.E."/>
            <person name="Sorensen J.L."/>
            <person name="Fitzpatrick D.A."/>
            <person name="Frisvad J.C."/>
            <person name="Nielsen K.L."/>
        </authorList>
    </citation>
    <scope>NUCLEOTIDE SEQUENCE</scope>
    <source>
        <strain evidence="1">IBT 22155</strain>
    </source>
</reference>
<accession>A0A9W9KUE6</accession>
<organism evidence="1 2">
    <name type="scientific">Penicillium bovifimosum</name>
    <dbReference type="NCBI Taxonomy" id="126998"/>
    <lineage>
        <taxon>Eukaryota</taxon>
        <taxon>Fungi</taxon>
        <taxon>Dikarya</taxon>
        <taxon>Ascomycota</taxon>
        <taxon>Pezizomycotina</taxon>
        <taxon>Eurotiomycetes</taxon>
        <taxon>Eurotiomycetidae</taxon>
        <taxon>Eurotiales</taxon>
        <taxon>Aspergillaceae</taxon>
        <taxon>Penicillium</taxon>
    </lineage>
</organism>
<comment type="caution">
    <text evidence="1">The sequence shown here is derived from an EMBL/GenBank/DDBJ whole genome shotgun (WGS) entry which is preliminary data.</text>
</comment>
<dbReference type="AlphaFoldDB" id="A0A9W9KUE6"/>
<dbReference type="EMBL" id="JAPQKL010000007">
    <property type="protein sequence ID" value="KAJ5121371.1"/>
    <property type="molecule type" value="Genomic_DNA"/>
</dbReference>
<dbReference type="RefSeq" id="XP_056517875.1">
    <property type="nucleotide sequence ID" value="XM_056670076.1"/>
</dbReference>
<reference evidence="1" key="1">
    <citation type="submission" date="2022-11" db="EMBL/GenBank/DDBJ databases">
        <authorList>
            <person name="Petersen C."/>
        </authorList>
    </citation>
    <scope>NUCLEOTIDE SEQUENCE</scope>
    <source>
        <strain evidence="1">IBT 22155</strain>
    </source>
</reference>
<keyword evidence="2" id="KW-1185">Reference proteome</keyword>
<evidence type="ECO:0000313" key="1">
    <source>
        <dbReference type="EMBL" id="KAJ5121371.1"/>
    </source>
</evidence>